<dbReference type="Pfam" id="PF06750">
    <property type="entry name" value="A24_N_bact"/>
    <property type="match status" value="1"/>
</dbReference>
<evidence type="ECO:0000256" key="2">
    <source>
        <dbReference type="ARBA" id="ARBA00005801"/>
    </source>
</evidence>
<dbReference type="PANTHER" id="PTHR30487">
    <property type="entry name" value="TYPE 4 PREPILIN-LIKE PROTEINS LEADER PEPTIDE-PROCESSING ENZYME"/>
    <property type="match status" value="1"/>
</dbReference>
<evidence type="ECO:0000256" key="4">
    <source>
        <dbReference type="ARBA" id="ARBA00022692"/>
    </source>
</evidence>
<proteinExistence type="inferred from homology"/>
<evidence type="ECO:0000259" key="9">
    <source>
        <dbReference type="Pfam" id="PF06750"/>
    </source>
</evidence>
<feature type="transmembrane region" description="Helical" evidence="7">
    <location>
        <begin position="247"/>
        <end position="268"/>
    </location>
</feature>
<feature type="transmembrane region" description="Helical" evidence="7">
    <location>
        <begin position="110"/>
        <end position="137"/>
    </location>
</feature>
<keyword evidence="6 7" id="KW-0472">Membrane</keyword>
<dbReference type="GO" id="GO:0004190">
    <property type="term" value="F:aspartic-type endopeptidase activity"/>
    <property type="evidence" value="ECO:0007669"/>
    <property type="project" value="InterPro"/>
</dbReference>
<dbReference type="InterPro" id="IPR000045">
    <property type="entry name" value="Prepilin_IV_endopep_pep"/>
</dbReference>
<feature type="domain" description="Prepilin peptidase A24 N-terminal" evidence="9">
    <location>
        <begin position="22"/>
        <end position="116"/>
    </location>
</feature>
<feature type="domain" description="Prepilin type IV endopeptidase peptidase" evidence="8">
    <location>
        <begin position="130"/>
        <end position="232"/>
    </location>
</feature>
<feature type="transmembrane region" description="Helical" evidence="7">
    <location>
        <begin position="178"/>
        <end position="197"/>
    </location>
</feature>
<evidence type="ECO:0000256" key="7">
    <source>
        <dbReference type="SAM" id="Phobius"/>
    </source>
</evidence>
<evidence type="ECO:0000313" key="10">
    <source>
        <dbReference type="EMBL" id="TGK00902.1"/>
    </source>
</evidence>
<dbReference type="PANTHER" id="PTHR30487:SF0">
    <property type="entry name" value="PREPILIN LEADER PEPTIDASE_N-METHYLTRANSFERASE-RELATED"/>
    <property type="match status" value="1"/>
</dbReference>
<organism evidence="10 11">
    <name type="scientific">Leptospira semungkisensis</name>
    <dbReference type="NCBI Taxonomy" id="2484985"/>
    <lineage>
        <taxon>Bacteria</taxon>
        <taxon>Pseudomonadati</taxon>
        <taxon>Spirochaetota</taxon>
        <taxon>Spirochaetia</taxon>
        <taxon>Leptospirales</taxon>
        <taxon>Leptospiraceae</taxon>
        <taxon>Leptospira</taxon>
    </lineage>
</organism>
<sequence>MSTSISEVPGLLPLIWLSGFLISISFGSFYSTLAYRILRFYYGRERKQGTRLARFRRILLEPSSCESCGTKLSSKALVPVFGYWLVGKKCQTCGAEINPLYALCEASFGFLFMISFFLSGNFLGSLAFVALCGHLLVSASTDSQKFSLDYENLPFILALGILANFLIFNSLPDKADWIVFGCFLGAFFLTHFIFPSGMGFADAIFAPSFAFISGHPWWIFFLNASYATALAVTFLKRKQGESIRGVPIPMGVYFSLSLGLTFLARMIANSGLLPQWFNLIL</sequence>
<comment type="similarity">
    <text evidence="2">Belongs to the peptidase A24 family.</text>
</comment>
<dbReference type="GO" id="GO:0006465">
    <property type="term" value="P:signal peptide processing"/>
    <property type="evidence" value="ECO:0007669"/>
    <property type="project" value="TreeGrafter"/>
</dbReference>
<evidence type="ECO:0000256" key="3">
    <source>
        <dbReference type="ARBA" id="ARBA00022475"/>
    </source>
</evidence>
<dbReference type="RefSeq" id="WP_135588856.1">
    <property type="nucleotide sequence ID" value="NZ_RQEP01000018.1"/>
</dbReference>
<dbReference type="OrthoDB" id="345277at2"/>
<protein>
    <submittedName>
        <fullName evidence="10">Prepilin peptidase</fullName>
    </submittedName>
</protein>
<feature type="transmembrane region" description="Helical" evidence="7">
    <location>
        <begin position="14"/>
        <end position="38"/>
    </location>
</feature>
<reference evidence="10" key="1">
    <citation type="journal article" date="2019" name="PLoS Negl. Trop. Dis.">
        <title>Revisiting the worldwide diversity of Leptospira species in the environment.</title>
        <authorList>
            <person name="Vincent A.T."/>
            <person name="Schiettekatte O."/>
            <person name="Bourhy P."/>
            <person name="Veyrier F.J."/>
            <person name="Picardeau M."/>
        </authorList>
    </citation>
    <scope>NUCLEOTIDE SEQUENCE [LARGE SCALE GENOMIC DNA]</scope>
    <source>
        <strain evidence="10">SSS9</strain>
    </source>
</reference>
<feature type="transmembrane region" description="Helical" evidence="7">
    <location>
        <begin position="153"/>
        <end position="171"/>
    </location>
</feature>
<gene>
    <name evidence="10" type="ORF">EHO59_13350</name>
</gene>
<keyword evidence="3" id="KW-1003">Cell membrane</keyword>
<dbReference type="Proteomes" id="UP000297453">
    <property type="component" value="Unassembled WGS sequence"/>
</dbReference>
<dbReference type="InterPro" id="IPR010627">
    <property type="entry name" value="Prepilin_pept_A24_N"/>
</dbReference>
<evidence type="ECO:0000256" key="5">
    <source>
        <dbReference type="ARBA" id="ARBA00022989"/>
    </source>
</evidence>
<comment type="caution">
    <text evidence="10">The sequence shown here is derived from an EMBL/GenBank/DDBJ whole genome shotgun (WGS) entry which is preliminary data.</text>
</comment>
<name>A0A4R9FQ50_9LEPT</name>
<evidence type="ECO:0000256" key="1">
    <source>
        <dbReference type="ARBA" id="ARBA00004651"/>
    </source>
</evidence>
<comment type="subcellular location">
    <subcellularLocation>
        <location evidence="1">Cell membrane</location>
        <topology evidence="1">Multi-pass membrane protein</topology>
    </subcellularLocation>
</comment>
<keyword evidence="4 7" id="KW-0812">Transmembrane</keyword>
<feature type="transmembrane region" description="Helical" evidence="7">
    <location>
        <begin position="217"/>
        <end position="235"/>
    </location>
</feature>
<dbReference type="InterPro" id="IPR050882">
    <property type="entry name" value="Prepilin_peptidase/N-MTase"/>
</dbReference>
<keyword evidence="11" id="KW-1185">Reference proteome</keyword>
<accession>A0A4R9FQ50</accession>
<dbReference type="Pfam" id="PF01478">
    <property type="entry name" value="Peptidase_A24"/>
    <property type="match status" value="1"/>
</dbReference>
<dbReference type="AlphaFoldDB" id="A0A4R9FQ50"/>
<dbReference type="EMBL" id="RQEP01000018">
    <property type="protein sequence ID" value="TGK00902.1"/>
    <property type="molecule type" value="Genomic_DNA"/>
</dbReference>
<evidence type="ECO:0000313" key="11">
    <source>
        <dbReference type="Proteomes" id="UP000297453"/>
    </source>
</evidence>
<dbReference type="GO" id="GO:0005886">
    <property type="term" value="C:plasma membrane"/>
    <property type="evidence" value="ECO:0007669"/>
    <property type="project" value="UniProtKB-SubCell"/>
</dbReference>
<evidence type="ECO:0000259" key="8">
    <source>
        <dbReference type="Pfam" id="PF01478"/>
    </source>
</evidence>
<evidence type="ECO:0000256" key="6">
    <source>
        <dbReference type="ARBA" id="ARBA00023136"/>
    </source>
</evidence>
<keyword evidence="5 7" id="KW-1133">Transmembrane helix</keyword>